<dbReference type="Gene3D" id="2.60.120.330">
    <property type="entry name" value="B-lactam Antibiotic, Isopenicillin N Synthase, Chain"/>
    <property type="match status" value="1"/>
</dbReference>
<protein>
    <recommendedName>
        <fullName evidence="3">DUF1479-domain-containing protein</fullName>
    </recommendedName>
</protein>
<evidence type="ECO:0000313" key="2">
    <source>
        <dbReference type="Proteomes" id="UP000054538"/>
    </source>
</evidence>
<dbReference type="AlphaFoldDB" id="A0A0D0DK40"/>
<keyword evidence="2" id="KW-1185">Reference proteome</keyword>
<dbReference type="HOGENOM" id="CLU_011148_0_0_1"/>
<accession>A0A0D0DK40</accession>
<organism evidence="1 2">
    <name type="scientific">Paxillus rubicundulus Ve08.2h10</name>
    <dbReference type="NCBI Taxonomy" id="930991"/>
    <lineage>
        <taxon>Eukaryota</taxon>
        <taxon>Fungi</taxon>
        <taxon>Dikarya</taxon>
        <taxon>Basidiomycota</taxon>
        <taxon>Agaricomycotina</taxon>
        <taxon>Agaricomycetes</taxon>
        <taxon>Agaricomycetidae</taxon>
        <taxon>Boletales</taxon>
        <taxon>Paxilineae</taxon>
        <taxon>Paxillaceae</taxon>
        <taxon>Paxillus</taxon>
    </lineage>
</organism>
<evidence type="ECO:0000313" key="1">
    <source>
        <dbReference type="EMBL" id="KIK91503.1"/>
    </source>
</evidence>
<sequence length="481" mass="53116">MMATKPTPRVAKEEGTIADIFTTLGSNADAAPLPARFTALKKEVLDDLGVTPDALTQAWNGVLEALEGRTDEIIAKRGDIIPRIPYTDIEAGLSEVQKDTIRKTGIVIVTGGVQKDEALAWKASIKDYIAANPVKGFPAGNIQAYEIYNTKPQIYARTHPALLSTQKTLLSLWHTSHSVDLTTPISYFDRLRIRTPGDRSFTLGPHIDGGSVERWEDPTFRRVWSKILQRGWESFDPFDASWRVNAKQDMYNTPNQCTILRCWQGWTSMSSTGVNEGTLRVLPMLSLATAYIILRPFFRPRTITTGTSTDQNQQVSGENQSVSLAQEDWELNLDGSEFPGSVPGKTQELNEGTHPHLRLAQTMVSAPKVEPGDQVYWHCDVVHAVEGEHRGKDDSSVLYIPAAPLSVKNAAYLRDQRINFVYGLPAPDFPGGEGESKFSGRATPQDITTQRGRQAMGFEPFVATSSDNAALVEEANRILFG</sequence>
<reference evidence="1 2" key="1">
    <citation type="submission" date="2014-04" db="EMBL/GenBank/DDBJ databases">
        <authorList>
            <consortium name="DOE Joint Genome Institute"/>
            <person name="Kuo A."/>
            <person name="Kohler A."/>
            <person name="Jargeat P."/>
            <person name="Nagy L.G."/>
            <person name="Floudas D."/>
            <person name="Copeland A."/>
            <person name="Barry K.W."/>
            <person name="Cichocki N."/>
            <person name="Veneault-Fourrey C."/>
            <person name="LaButti K."/>
            <person name="Lindquist E.A."/>
            <person name="Lipzen A."/>
            <person name="Lundell T."/>
            <person name="Morin E."/>
            <person name="Murat C."/>
            <person name="Sun H."/>
            <person name="Tunlid A."/>
            <person name="Henrissat B."/>
            <person name="Grigoriev I.V."/>
            <person name="Hibbett D.S."/>
            <person name="Martin F."/>
            <person name="Nordberg H.P."/>
            <person name="Cantor M.N."/>
            <person name="Hua S.X."/>
        </authorList>
    </citation>
    <scope>NUCLEOTIDE SEQUENCE [LARGE SCALE GENOMIC DNA]</scope>
    <source>
        <strain evidence="1 2">Ve08.2h10</strain>
    </source>
</reference>
<gene>
    <name evidence="1" type="ORF">PAXRUDRAFT_830810</name>
</gene>
<dbReference type="Pfam" id="PF07350">
    <property type="entry name" value="Gig2-like"/>
    <property type="match status" value="1"/>
</dbReference>
<name>A0A0D0DK40_9AGAM</name>
<dbReference type="OrthoDB" id="8249012at2759"/>
<dbReference type="PANTHER" id="PTHR30613">
    <property type="entry name" value="UNCHARACTERIZED PROTEIN YBIU-RELATED"/>
    <property type="match status" value="1"/>
</dbReference>
<dbReference type="Proteomes" id="UP000054538">
    <property type="component" value="Unassembled WGS sequence"/>
</dbReference>
<dbReference type="InParanoid" id="A0A0D0DK40"/>
<proteinExistence type="predicted"/>
<evidence type="ECO:0008006" key="3">
    <source>
        <dbReference type="Google" id="ProtNLM"/>
    </source>
</evidence>
<dbReference type="SUPFAM" id="SSF51197">
    <property type="entry name" value="Clavaminate synthase-like"/>
    <property type="match status" value="1"/>
</dbReference>
<reference evidence="2" key="2">
    <citation type="submission" date="2015-01" db="EMBL/GenBank/DDBJ databases">
        <title>Evolutionary Origins and Diversification of the Mycorrhizal Mutualists.</title>
        <authorList>
            <consortium name="DOE Joint Genome Institute"/>
            <consortium name="Mycorrhizal Genomics Consortium"/>
            <person name="Kohler A."/>
            <person name="Kuo A."/>
            <person name="Nagy L.G."/>
            <person name="Floudas D."/>
            <person name="Copeland A."/>
            <person name="Barry K.W."/>
            <person name="Cichocki N."/>
            <person name="Veneault-Fourrey C."/>
            <person name="LaButti K."/>
            <person name="Lindquist E.A."/>
            <person name="Lipzen A."/>
            <person name="Lundell T."/>
            <person name="Morin E."/>
            <person name="Murat C."/>
            <person name="Riley R."/>
            <person name="Ohm R."/>
            <person name="Sun H."/>
            <person name="Tunlid A."/>
            <person name="Henrissat B."/>
            <person name="Grigoriev I.V."/>
            <person name="Hibbett D.S."/>
            <person name="Martin F."/>
        </authorList>
    </citation>
    <scope>NUCLEOTIDE SEQUENCE [LARGE SCALE GENOMIC DNA]</scope>
    <source>
        <strain evidence="2">Ve08.2h10</strain>
    </source>
</reference>
<dbReference type="STRING" id="930991.A0A0D0DK40"/>
<dbReference type="InterPro" id="IPR027443">
    <property type="entry name" value="IPNS-like_sf"/>
</dbReference>
<dbReference type="PANTHER" id="PTHR30613:SF1">
    <property type="entry name" value="DUF1479 DOMAIN PROTEIN (AFU_ORTHOLOGUE AFUA_5G09280)"/>
    <property type="match status" value="1"/>
</dbReference>
<dbReference type="InterPro" id="IPR010856">
    <property type="entry name" value="Gig2-like"/>
</dbReference>
<dbReference type="EMBL" id="KN825381">
    <property type="protein sequence ID" value="KIK91503.1"/>
    <property type="molecule type" value="Genomic_DNA"/>
</dbReference>